<name>A0A0M2SW41_9BACI</name>
<comment type="caution">
    <text evidence="6">The sequence shown here is derived from an EMBL/GenBank/DDBJ whole genome shotgun (WGS) entry which is preliminary data.</text>
</comment>
<dbReference type="EC" id="2.4.1.187" evidence="5"/>
<comment type="pathway">
    <text evidence="5">Cell wall biogenesis; teichoic acid biosynthesis.</text>
</comment>
<keyword evidence="1 5" id="KW-0328">Glycosyltransferase</keyword>
<comment type="catalytic activity">
    <reaction evidence="5">
        <text>UDP-N-acetyl-alpha-D-mannosamine + N-acetyl-alpha-D-glucosaminyl-di-trans,octa-cis-undecaprenyl diphosphate = N-acetyl-beta-D-mannosaminyl-(1-&gt;4)-N-acetyl-alpha-D-glucosaminyl di-trans,octa-cis-undecaprenyl diphosphate + UDP + H(+)</text>
        <dbReference type="Rhea" id="RHEA:16053"/>
        <dbReference type="ChEBI" id="CHEBI:15378"/>
        <dbReference type="ChEBI" id="CHEBI:58223"/>
        <dbReference type="ChEBI" id="CHEBI:62959"/>
        <dbReference type="ChEBI" id="CHEBI:68623"/>
        <dbReference type="ChEBI" id="CHEBI:132210"/>
        <dbReference type="EC" id="2.4.1.187"/>
    </reaction>
</comment>
<dbReference type="Pfam" id="PF03808">
    <property type="entry name" value="Glyco_tran_WecG"/>
    <property type="match status" value="1"/>
</dbReference>
<keyword evidence="4 5" id="KW-0961">Cell wall biogenesis/degradation</keyword>
<comment type="similarity">
    <text evidence="5">Belongs to the glycosyltransferase 26 family. TagA/TarA subfamily.</text>
</comment>
<dbReference type="InterPro" id="IPR004629">
    <property type="entry name" value="WecG_TagA_CpsF"/>
</dbReference>
<dbReference type="NCBIfam" id="TIGR00696">
    <property type="entry name" value="wecG_tagA_cpsF"/>
    <property type="match status" value="1"/>
</dbReference>
<comment type="function">
    <text evidence="5">Catalyzes the conversion of GlcNAc-PP-undecaprenol into ManNAc-GlcNAc-PP-undecaprenol, the first committed lipid intermediate in the de novo synthesis of teichoic acid.</text>
</comment>
<keyword evidence="7" id="KW-1185">Reference proteome</keyword>
<dbReference type="GO" id="GO:0019350">
    <property type="term" value="P:teichoic acid biosynthetic process"/>
    <property type="evidence" value="ECO:0007669"/>
    <property type="project" value="UniProtKB-UniRule"/>
</dbReference>
<organism evidence="6 7">
    <name type="scientific">Mesobacillus campisalis</name>
    <dbReference type="NCBI Taxonomy" id="1408103"/>
    <lineage>
        <taxon>Bacteria</taxon>
        <taxon>Bacillati</taxon>
        <taxon>Bacillota</taxon>
        <taxon>Bacilli</taxon>
        <taxon>Bacillales</taxon>
        <taxon>Bacillaceae</taxon>
        <taxon>Mesobacillus</taxon>
    </lineage>
</organism>
<dbReference type="InterPro" id="IPR034714">
    <property type="entry name" value="TagA_TarA"/>
</dbReference>
<dbReference type="HAMAP" id="MF_02070">
    <property type="entry name" value="TagA_TarA"/>
    <property type="match status" value="1"/>
</dbReference>
<gene>
    <name evidence="6" type="ORF">WQ57_07405</name>
</gene>
<evidence type="ECO:0000256" key="3">
    <source>
        <dbReference type="ARBA" id="ARBA00022944"/>
    </source>
</evidence>
<dbReference type="RefSeq" id="WP_046523097.1">
    <property type="nucleotide sequence ID" value="NZ_LAYY01000006.1"/>
</dbReference>
<dbReference type="PATRIC" id="fig|1408103.3.peg.1668"/>
<dbReference type="OrthoDB" id="9771846at2"/>
<dbReference type="PANTHER" id="PTHR34136">
    <property type="match status" value="1"/>
</dbReference>
<dbReference type="GO" id="GO:0047244">
    <property type="term" value="F:N-acetylglucosaminyldiphosphoundecaprenol N-acetyl-beta-D-mannosaminyltransferase activity"/>
    <property type="evidence" value="ECO:0007669"/>
    <property type="project" value="UniProtKB-UniRule"/>
</dbReference>
<proteinExistence type="inferred from homology"/>
<dbReference type="Proteomes" id="UP000034166">
    <property type="component" value="Unassembled WGS sequence"/>
</dbReference>
<dbReference type="EMBL" id="LAYY01000006">
    <property type="protein sequence ID" value="KKK38794.1"/>
    <property type="molecule type" value="Genomic_DNA"/>
</dbReference>
<evidence type="ECO:0000313" key="6">
    <source>
        <dbReference type="EMBL" id="KKK38794.1"/>
    </source>
</evidence>
<accession>A0A0M2SW41</accession>
<keyword evidence="3 5" id="KW-0777">Teichoic acid biosynthesis</keyword>
<dbReference type="AlphaFoldDB" id="A0A0M2SW41"/>
<dbReference type="UniPathway" id="UPA00632"/>
<dbReference type="GO" id="GO:0071555">
    <property type="term" value="P:cell wall organization"/>
    <property type="evidence" value="ECO:0007669"/>
    <property type="project" value="UniProtKB-KW"/>
</dbReference>
<reference evidence="6 7" key="1">
    <citation type="submission" date="2015-04" db="EMBL/GenBank/DDBJ databases">
        <title>Taxonomic description and genome sequence of Bacillus campisalis sp. nov., a novel member of the genus Bacillus isolated from solar saltern.</title>
        <authorList>
            <person name="Mathan Kumar R."/>
            <person name="Kaur G."/>
            <person name="Kumar A."/>
            <person name="Singh N.K."/>
            <person name="Kaur N."/>
            <person name="Kumar N."/>
            <person name="Mayilraj S."/>
        </authorList>
    </citation>
    <scope>NUCLEOTIDE SEQUENCE [LARGE SCALE GENOMIC DNA]</scope>
    <source>
        <strain evidence="6 7">SA2-6</strain>
    </source>
</reference>
<evidence type="ECO:0000256" key="2">
    <source>
        <dbReference type="ARBA" id="ARBA00022679"/>
    </source>
</evidence>
<keyword evidence="2 5" id="KW-0808">Transferase</keyword>
<sequence>MKKQHVNILGINFINIRFEEMAEELAARVGNEQKAFVVTANPEIVMYADAHQRYKNILDSADYVVADGTGIVLASRLLNTPLKERVTGFDLTLSLLQKADQNNWSIYLLGGRPEVNAKAAENIKLTYPGLKLAGNRHGFFDWKDPAVVDDIRETKPDIVLVALGFPKQEQWISLYKDYFEKGIFIGVGGTIDILAGKAKRAPILWRKLNMEWLYRLLKQPSRWRRMLALPRFVVKVMKK</sequence>
<evidence type="ECO:0000256" key="1">
    <source>
        <dbReference type="ARBA" id="ARBA00022676"/>
    </source>
</evidence>
<dbReference type="CDD" id="cd06533">
    <property type="entry name" value="Glyco_transf_WecG_TagA"/>
    <property type="match status" value="1"/>
</dbReference>
<evidence type="ECO:0000313" key="7">
    <source>
        <dbReference type="Proteomes" id="UP000034166"/>
    </source>
</evidence>
<protein>
    <recommendedName>
        <fullName evidence="5">N-acetylglucosaminyldiphosphoundecaprenol N-acetyl-beta-D-mannosaminyltransferase</fullName>
        <ecNumber evidence="5">2.4.1.187</ecNumber>
    </recommendedName>
    <alternativeName>
        <fullName evidence="5">N-acetylmannosaminyltransferase</fullName>
    </alternativeName>
    <alternativeName>
        <fullName evidence="5">UDP-N-acetylmannosamine transferase</fullName>
    </alternativeName>
    <alternativeName>
        <fullName evidence="5">UDP-N-acetylmannosamine:N-acetylglucosaminyl pyrophosphorylundecaprenol N-acetylmannosaminyltransferase</fullName>
    </alternativeName>
</protein>
<dbReference type="PANTHER" id="PTHR34136:SF1">
    <property type="entry name" value="UDP-N-ACETYL-D-MANNOSAMINURONIC ACID TRANSFERASE"/>
    <property type="match status" value="1"/>
</dbReference>
<evidence type="ECO:0000256" key="5">
    <source>
        <dbReference type="HAMAP-Rule" id="MF_02070"/>
    </source>
</evidence>
<evidence type="ECO:0000256" key="4">
    <source>
        <dbReference type="ARBA" id="ARBA00023316"/>
    </source>
</evidence>